<reference evidence="2" key="1">
    <citation type="journal article" date="2021" name="Science">
        <title>Hunting the eagle killer: A cyanobacterial neurotoxin causes vacuolar myelinopathy.</title>
        <authorList>
            <person name="Breinlinger S."/>
            <person name="Phillips T.J."/>
            <person name="Haram B.N."/>
            <person name="Mares J."/>
            <person name="Martinez Yerena J.A."/>
            <person name="Hrouzek P."/>
            <person name="Sobotka R."/>
            <person name="Henderson W.M."/>
            <person name="Schmieder P."/>
            <person name="Williams S.M."/>
            <person name="Lauderdale J.D."/>
            <person name="Wilde H.D."/>
            <person name="Gerrin W."/>
            <person name="Kust A."/>
            <person name="Washington J.W."/>
            <person name="Wagner C."/>
            <person name="Geier B."/>
            <person name="Liebeke M."/>
            <person name="Enke H."/>
            <person name="Niedermeyer T.H.J."/>
            <person name="Wilde S.B."/>
        </authorList>
    </citation>
    <scope>NUCLEOTIDE SEQUENCE [LARGE SCALE GENOMIC DNA]</scope>
    <source>
        <strain evidence="2">Thurmond2011</strain>
    </source>
</reference>
<keyword evidence="2" id="KW-1185">Reference proteome</keyword>
<organism evidence="1 2">
    <name type="scientific">Aetokthonos hydrillicola Thurmond2011</name>
    <dbReference type="NCBI Taxonomy" id="2712845"/>
    <lineage>
        <taxon>Bacteria</taxon>
        <taxon>Bacillati</taxon>
        <taxon>Cyanobacteriota</taxon>
        <taxon>Cyanophyceae</taxon>
        <taxon>Nostocales</taxon>
        <taxon>Hapalosiphonaceae</taxon>
        <taxon>Aetokthonos</taxon>
    </lineage>
</organism>
<gene>
    <name evidence="1" type="ORF">G7B40_031845</name>
</gene>
<dbReference type="AlphaFoldDB" id="A0AAP5MBD0"/>
<name>A0AAP5MBD0_9CYAN</name>
<accession>A0AAP5MBD0</accession>
<evidence type="ECO:0000313" key="2">
    <source>
        <dbReference type="Proteomes" id="UP000667802"/>
    </source>
</evidence>
<dbReference type="Proteomes" id="UP000667802">
    <property type="component" value="Unassembled WGS sequence"/>
</dbReference>
<comment type="caution">
    <text evidence="1">The sequence shown here is derived from an EMBL/GenBank/DDBJ whole genome shotgun (WGS) entry which is preliminary data.</text>
</comment>
<sequence>MPIFIVFKLPVRPGKPTLTWYLGIAMRLWVCPEQNKFFSLSKITFRLSHYLSKIEAAAAVKLQTTG</sequence>
<proteinExistence type="predicted"/>
<protein>
    <submittedName>
        <fullName evidence="1">Uncharacterized protein</fullName>
    </submittedName>
</protein>
<dbReference type="EMBL" id="JAALHA020000022">
    <property type="protein sequence ID" value="MDR9899120.1"/>
    <property type="molecule type" value="Genomic_DNA"/>
</dbReference>
<evidence type="ECO:0000313" key="1">
    <source>
        <dbReference type="EMBL" id="MDR9899120.1"/>
    </source>
</evidence>